<keyword evidence="4" id="KW-1185">Reference proteome</keyword>
<dbReference type="AlphaFoldDB" id="A0A9P8XSW7"/>
<dbReference type="GeneID" id="70180365"/>
<dbReference type="InterPro" id="IPR037473">
    <property type="entry name" value="Lcp-like"/>
</dbReference>
<proteinExistence type="predicted"/>
<evidence type="ECO:0000313" key="4">
    <source>
        <dbReference type="Proteomes" id="UP000756346"/>
    </source>
</evidence>
<feature type="region of interest" description="Disordered" evidence="1">
    <location>
        <begin position="299"/>
        <end position="318"/>
    </location>
</feature>
<organism evidence="3 4">
    <name type="scientific">Microdochium trichocladiopsis</name>
    <dbReference type="NCBI Taxonomy" id="1682393"/>
    <lineage>
        <taxon>Eukaryota</taxon>
        <taxon>Fungi</taxon>
        <taxon>Dikarya</taxon>
        <taxon>Ascomycota</taxon>
        <taxon>Pezizomycotina</taxon>
        <taxon>Sordariomycetes</taxon>
        <taxon>Xylariomycetidae</taxon>
        <taxon>Xylariales</taxon>
        <taxon>Microdochiaceae</taxon>
        <taxon>Microdochium</taxon>
    </lineage>
</organism>
<gene>
    <name evidence="3" type="ORF">B0I36DRAFT_254466</name>
</gene>
<dbReference type="GO" id="GO:0016491">
    <property type="term" value="F:oxidoreductase activity"/>
    <property type="evidence" value="ECO:0007669"/>
    <property type="project" value="InterPro"/>
</dbReference>
<dbReference type="Pfam" id="PF09995">
    <property type="entry name" value="MPAB_Lcp_cat"/>
    <property type="match status" value="1"/>
</dbReference>
<accession>A0A9P8XSW7</accession>
<feature type="domain" description="ER-bound oxygenase mpaB/mpaB'/Rubber oxygenase catalytic" evidence="2">
    <location>
        <begin position="116"/>
        <end position="290"/>
    </location>
</feature>
<evidence type="ECO:0000256" key="1">
    <source>
        <dbReference type="SAM" id="MobiDB-lite"/>
    </source>
</evidence>
<dbReference type="RefSeq" id="XP_046005781.1">
    <property type="nucleotide sequence ID" value="XM_046150819.1"/>
</dbReference>
<evidence type="ECO:0000259" key="2">
    <source>
        <dbReference type="Pfam" id="PF09995"/>
    </source>
</evidence>
<dbReference type="PANTHER" id="PTHR37539:SF1">
    <property type="entry name" value="ER-BOUND OXYGENASE MPAB_MPAB'_RUBBER OXYGENASE CATALYTIC DOMAIN-CONTAINING PROTEIN"/>
    <property type="match status" value="1"/>
</dbReference>
<evidence type="ECO:0000313" key="3">
    <source>
        <dbReference type="EMBL" id="KAH7016157.1"/>
    </source>
</evidence>
<dbReference type="EMBL" id="JAGTJQ010000012">
    <property type="protein sequence ID" value="KAH7016157.1"/>
    <property type="molecule type" value="Genomic_DNA"/>
</dbReference>
<dbReference type="InterPro" id="IPR018713">
    <property type="entry name" value="MPAB/Lcp_cat_dom"/>
</dbReference>
<dbReference type="OrthoDB" id="6361347at2759"/>
<name>A0A9P8XSW7_9PEZI</name>
<comment type="caution">
    <text evidence="3">The sequence shown here is derived from an EMBL/GenBank/DDBJ whole genome shotgun (WGS) entry which is preliminary data.</text>
</comment>
<dbReference type="PANTHER" id="PTHR37539">
    <property type="entry name" value="SECRETED PROTEIN-RELATED"/>
    <property type="match status" value="1"/>
</dbReference>
<reference evidence="3" key="1">
    <citation type="journal article" date="2021" name="Nat. Commun.">
        <title>Genetic determinants of endophytism in the Arabidopsis root mycobiome.</title>
        <authorList>
            <person name="Mesny F."/>
            <person name="Miyauchi S."/>
            <person name="Thiergart T."/>
            <person name="Pickel B."/>
            <person name="Atanasova L."/>
            <person name="Karlsson M."/>
            <person name="Huettel B."/>
            <person name="Barry K.W."/>
            <person name="Haridas S."/>
            <person name="Chen C."/>
            <person name="Bauer D."/>
            <person name="Andreopoulos W."/>
            <person name="Pangilinan J."/>
            <person name="LaButti K."/>
            <person name="Riley R."/>
            <person name="Lipzen A."/>
            <person name="Clum A."/>
            <person name="Drula E."/>
            <person name="Henrissat B."/>
            <person name="Kohler A."/>
            <person name="Grigoriev I.V."/>
            <person name="Martin F.M."/>
            <person name="Hacquard S."/>
        </authorList>
    </citation>
    <scope>NUCLEOTIDE SEQUENCE</scope>
    <source>
        <strain evidence="3">MPI-CAGE-CH-0230</strain>
    </source>
</reference>
<feature type="non-terminal residue" evidence="3">
    <location>
        <position position="1"/>
    </location>
</feature>
<dbReference type="Proteomes" id="UP000756346">
    <property type="component" value="Unassembled WGS sequence"/>
</dbReference>
<protein>
    <recommendedName>
        <fullName evidence="2">ER-bound oxygenase mpaB/mpaB'/Rubber oxygenase catalytic domain-containing protein</fullName>
    </recommendedName>
</protein>
<sequence>SMEQQDSIKPESGQHYMHGTHKFRWTEKHWNFEQLDPLRHQYDELGSLVMGILETLARSQGVQAHNRRRPDLFALLIQERASDPVLARFWHEINTVPAWVDWAQLARGQRFFYRYVATTIMGFALQGFIGQNATTASVAELLSRTGGFSTRALSRRLLERFQLLLQVTGFSKPVEVDLGPGGITAHETAIRVRLRHASVQSRILEIAEQREGYFDMGQHGIPINTLNSIHAIATFCCNHIWLQLPQQGVKPRQQEAEDYIALWRYVGYLLAVPTDAYFSGFEQAKTTMESTAGFRFSVPMSRSETKESGAADSTQEYD</sequence>